<reference evidence="2" key="1">
    <citation type="journal article" date="2019" name="Int. J. Syst. Evol. Microbiol.">
        <title>The Global Catalogue of Microorganisms (GCM) 10K type strain sequencing project: providing services to taxonomists for standard genome sequencing and annotation.</title>
        <authorList>
            <consortium name="The Broad Institute Genomics Platform"/>
            <consortium name="The Broad Institute Genome Sequencing Center for Infectious Disease"/>
            <person name="Wu L."/>
            <person name="Ma J."/>
        </authorList>
    </citation>
    <scope>NUCLEOTIDE SEQUENCE [LARGE SCALE GENOMIC DNA]</scope>
    <source>
        <strain evidence="2">JCM 17925</strain>
    </source>
</reference>
<gene>
    <name evidence="1" type="ORF">GCM10023187_53770</name>
</gene>
<accession>A0ABP8L016</accession>
<keyword evidence="2" id="KW-1185">Reference proteome</keyword>
<proteinExistence type="predicted"/>
<protein>
    <submittedName>
        <fullName evidence="1">Uncharacterized protein</fullName>
    </submittedName>
</protein>
<dbReference type="Proteomes" id="UP001500936">
    <property type="component" value="Unassembled WGS sequence"/>
</dbReference>
<organism evidence="1 2">
    <name type="scientific">Nibrella viscosa</name>
    <dbReference type="NCBI Taxonomy" id="1084524"/>
    <lineage>
        <taxon>Bacteria</taxon>
        <taxon>Pseudomonadati</taxon>
        <taxon>Bacteroidota</taxon>
        <taxon>Cytophagia</taxon>
        <taxon>Cytophagales</taxon>
        <taxon>Spirosomataceae</taxon>
        <taxon>Nibrella</taxon>
    </lineage>
</organism>
<evidence type="ECO:0000313" key="1">
    <source>
        <dbReference type="EMBL" id="GAA4419441.1"/>
    </source>
</evidence>
<name>A0ABP8L016_9BACT</name>
<dbReference type="EMBL" id="BAABHB010000018">
    <property type="protein sequence ID" value="GAA4419441.1"/>
    <property type="molecule type" value="Genomic_DNA"/>
</dbReference>
<evidence type="ECO:0000313" key="2">
    <source>
        <dbReference type="Proteomes" id="UP001500936"/>
    </source>
</evidence>
<comment type="caution">
    <text evidence="1">The sequence shown here is derived from an EMBL/GenBank/DDBJ whole genome shotgun (WGS) entry which is preliminary data.</text>
</comment>
<sequence>MAQDGGGTIINLKGDSNTEQAAKLELIRVLQERLNKLTVSQLNARIIVSKGVVNYYKVGEIIQMQQSIYAYRSKYVGMAQKIENGNAGFSAHAGNGFTYKYIVQLNTALDKAKSIGDQLAVVLKSGQPILLPPLPTFSITGGSGGNEAKEITDRIQATLSAAGVNSQEDWDKLSQADRDALSQKIEELNKQFFEGLKKATAEGNKQVVSIVGNVVGSLFGVPNAGSMLVGLATGNVNALAGLVGSIVDNFQLPVDYYDSNTLKLTDSERLKIIDELHVRMSELYQQVSALGANLSSETNKRYNELSQPRNEAILYGPKK</sequence>